<sequence>MVWGLGVRCPWLPDYAAKLRTVTKLTPKKKLKHSVLFNI</sequence>
<proteinExistence type="predicted"/>
<evidence type="ECO:0000313" key="1">
    <source>
        <dbReference type="EMBL" id="SJM94518.1"/>
    </source>
</evidence>
<name>A0A1R4HE43_9GAMM</name>
<protein>
    <submittedName>
        <fullName evidence="1">Uncharacterized protein</fullName>
    </submittedName>
</protein>
<gene>
    <name evidence="1" type="ORF">CRENPOLYSF2_4020001</name>
</gene>
<accession>A0A1R4HE43</accession>
<dbReference type="EMBL" id="FUKJ01000338">
    <property type="protein sequence ID" value="SJM94518.1"/>
    <property type="molecule type" value="Genomic_DNA"/>
</dbReference>
<dbReference type="Proteomes" id="UP000195442">
    <property type="component" value="Unassembled WGS sequence"/>
</dbReference>
<reference evidence="2" key="1">
    <citation type="submission" date="2017-02" db="EMBL/GenBank/DDBJ databases">
        <authorList>
            <person name="Daims H."/>
        </authorList>
    </citation>
    <scope>NUCLEOTIDE SEQUENCE [LARGE SCALE GENOMIC DNA]</scope>
</reference>
<evidence type="ECO:0000313" key="2">
    <source>
        <dbReference type="Proteomes" id="UP000195442"/>
    </source>
</evidence>
<organism evidence="1 2">
    <name type="scientific">Crenothrix polyspora</name>
    <dbReference type="NCBI Taxonomy" id="360316"/>
    <lineage>
        <taxon>Bacteria</taxon>
        <taxon>Pseudomonadati</taxon>
        <taxon>Pseudomonadota</taxon>
        <taxon>Gammaproteobacteria</taxon>
        <taxon>Methylococcales</taxon>
        <taxon>Crenotrichaceae</taxon>
        <taxon>Crenothrix</taxon>
    </lineage>
</organism>
<keyword evidence="2" id="KW-1185">Reference proteome</keyword>
<dbReference type="AlphaFoldDB" id="A0A1R4HE43"/>